<reference evidence="1" key="1">
    <citation type="journal article" date="2023" name="Mol. Phylogenet. Evol.">
        <title>Genome-scale phylogeny and comparative genomics of the fungal order Sordariales.</title>
        <authorList>
            <person name="Hensen N."/>
            <person name="Bonometti L."/>
            <person name="Westerberg I."/>
            <person name="Brannstrom I.O."/>
            <person name="Guillou S."/>
            <person name="Cros-Aarteil S."/>
            <person name="Calhoun S."/>
            <person name="Haridas S."/>
            <person name="Kuo A."/>
            <person name="Mondo S."/>
            <person name="Pangilinan J."/>
            <person name="Riley R."/>
            <person name="LaButti K."/>
            <person name="Andreopoulos B."/>
            <person name="Lipzen A."/>
            <person name="Chen C."/>
            <person name="Yan M."/>
            <person name="Daum C."/>
            <person name="Ng V."/>
            <person name="Clum A."/>
            <person name="Steindorff A."/>
            <person name="Ohm R.A."/>
            <person name="Martin F."/>
            <person name="Silar P."/>
            <person name="Natvig D.O."/>
            <person name="Lalanne C."/>
            <person name="Gautier V."/>
            <person name="Ament-Velasquez S.L."/>
            <person name="Kruys A."/>
            <person name="Hutchinson M.I."/>
            <person name="Powell A.J."/>
            <person name="Barry K."/>
            <person name="Miller A.N."/>
            <person name="Grigoriev I.V."/>
            <person name="Debuchy R."/>
            <person name="Gladieux P."/>
            <person name="Hiltunen Thoren M."/>
            <person name="Johannesson H."/>
        </authorList>
    </citation>
    <scope>NUCLEOTIDE SEQUENCE</scope>
    <source>
        <strain evidence="1">PSN293</strain>
    </source>
</reference>
<proteinExistence type="predicted"/>
<organism evidence="1 2">
    <name type="scientific">Rhypophila decipiens</name>
    <dbReference type="NCBI Taxonomy" id="261697"/>
    <lineage>
        <taxon>Eukaryota</taxon>
        <taxon>Fungi</taxon>
        <taxon>Dikarya</taxon>
        <taxon>Ascomycota</taxon>
        <taxon>Pezizomycotina</taxon>
        <taxon>Sordariomycetes</taxon>
        <taxon>Sordariomycetidae</taxon>
        <taxon>Sordariales</taxon>
        <taxon>Naviculisporaceae</taxon>
        <taxon>Rhypophila</taxon>
    </lineage>
</organism>
<dbReference type="AlphaFoldDB" id="A0AAN6YAL1"/>
<comment type="caution">
    <text evidence="1">The sequence shown here is derived from an EMBL/GenBank/DDBJ whole genome shotgun (WGS) entry which is preliminary data.</text>
</comment>
<dbReference type="EMBL" id="MU858079">
    <property type="protein sequence ID" value="KAK4215504.1"/>
    <property type="molecule type" value="Genomic_DNA"/>
</dbReference>
<reference evidence="1" key="2">
    <citation type="submission" date="2023-05" db="EMBL/GenBank/DDBJ databases">
        <authorList>
            <consortium name="Lawrence Berkeley National Laboratory"/>
            <person name="Steindorff A."/>
            <person name="Hensen N."/>
            <person name="Bonometti L."/>
            <person name="Westerberg I."/>
            <person name="Brannstrom I.O."/>
            <person name="Guillou S."/>
            <person name="Cros-Aarteil S."/>
            <person name="Calhoun S."/>
            <person name="Haridas S."/>
            <person name="Kuo A."/>
            <person name="Mondo S."/>
            <person name="Pangilinan J."/>
            <person name="Riley R."/>
            <person name="Labutti K."/>
            <person name="Andreopoulos B."/>
            <person name="Lipzen A."/>
            <person name="Chen C."/>
            <person name="Yanf M."/>
            <person name="Daum C."/>
            <person name="Ng V."/>
            <person name="Clum A."/>
            <person name="Ohm R."/>
            <person name="Martin F."/>
            <person name="Silar P."/>
            <person name="Natvig D."/>
            <person name="Lalanne C."/>
            <person name="Gautier V."/>
            <person name="Ament-Velasquez S.L."/>
            <person name="Kruys A."/>
            <person name="Hutchinson M.I."/>
            <person name="Powell A.J."/>
            <person name="Barry K."/>
            <person name="Miller A.N."/>
            <person name="Grigoriev I.V."/>
            <person name="Debuchy R."/>
            <person name="Gladieux P."/>
            <person name="Thoren M.H."/>
            <person name="Johannesson H."/>
        </authorList>
    </citation>
    <scope>NUCLEOTIDE SEQUENCE</scope>
    <source>
        <strain evidence="1">PSN293</strain>
    </source>
</reference>
<evidence type="ECO:0000313" key="1">
    <source>
        <dbReference type="EMBL" id="KAK4215504.1"/>
    </source>
</evidence>
<accession>A0AAN6YAL1</accession>
<gene>
    <name evidence="1" type="ORF">QBC37DRAFT_419056</name>
</gene>
<evidence type="ECO:0000313" key="2">
    <source>
        <dbReference type="Proteomes" id="UP001301769"/>
    </source>
</evidence>
<protein>
    <submittedName>
        <fullName evidence="1">Uncharacterized protein</fullName>
    </submittedName>
</protein>
<sequence>MDIRRAAVARPNGLSRASRQPQVIDGRIVDPLKLAAVLDRKFGKGAYDVEMRHNKFLVRARAQLTQDEIQECSYC</sequence>
<name>A0AAN6YAL1_9PEZI</name>
<keyword evidence="2" id="KW-1185">Reference proteome</keyword>
<dbReference type="Proteomes" id="UP001301769">
    <property type="component" value="Unassembled WGS sequence"/>
</dbReference>